<sequence>MSDVTAVDRRFGAGGPTLAEVGETALLDHLVAIAEAEGGEHRAALRGDDAGVWTPRAGRDLAISIDALVEDVDFRRPWITPRQLGGRAFTVAVSDLAATGADAEHCLATLCARPSEQLDDVLGIQYGLCAAAAAAGCAVTGGDVSAIDGPLVIDVCVVGSLPAGRALRRSAGHIGDALLVTGVLGRAAAGLRLLSGGAEPTSAVERAWVAAQLEPQVRLREGSALLSHGVRCGADISDGLVLDTMRTARASDCAVELWAAALPVDAELRARFGNQWLELAIAGGEDFELVVAVAEAEVDALLQQWPAELAALTRVGSLRAGSGVHLLDAANGAELPLPRSSAGHF</sequence>
<feature type="binding site" evidence="1">
    <location>
        <position position="237"/>
    </location>
    <ligand>
        <name>ATP</name>
        <dbReference type="ChEBI" id="CHEBI:30616"/>
    </ligand>
</feature>
<feature type="binding site" evidence="1">
    <location>
        <position position="285"/>
    </location>
    <ligand>
        <name>substrate</name>
    </ligand>
</feature>
<dbReference type="NCBIfam" id="TIGR01379">
    <property type="entry name" value="thiL"/>
    <property type="match status" value="1"/>
</dbReference>
<gene>
    <name evidence="1 3" type="primary">thiL</name>
    <name evidence="3" type="ORF">JF887_13530</name>
</gene>
<dbReference type="InterPro" id="IPR036921">
    <property type="entry name" value="PurM-like_N_sf"/>
</dbReference>
<feature type="binding site" evidence="1">
    <location>
        <position position="169"/>
    </location>
    <ligand>
        <name>ATP</name>
        <dbReference type="ChEBI" id="CHEBI:30616"/>
    </ligand>
</feature>
<accession>A0A934NJY8</accession>
<dbReference type="EMBL" id="JAEKNN010000062">
    <property type="protein sequence ID" value="MBJ7610434.1"/>
    <property type="molecule type" value="Genomic_DNA"/>
</dbReference>
<feature type="binding site" evidence="1">
    <location>
        <begin position="142"/>
        <end position="143"/>
    </location>
    <ligand>
        <name>ATP</name>
        <dbReference type="ChEBI" id="CHEBI:30616"/>
    </ligand>
</feature>
<keyword evidence="1" id="KW-0067">ATP-binding</keyword>
<dbReference type="HAMAP" id="MF_02128">
    <property type="entry name" value="TMP_kinase"/>
    <property type="match status" value="1"/>
</dbReference>
<keyword evidence="1" id="KW-0479">Metal-binding</keyword>
<dbReference type="Gene3D" id="3.30.1330.10">
    <property type="entry name" value="PurM-like, N-terminal domain"/>
    <property type="match status" value="1"/>
</dbReference>
<evidence type="ECO:0000313" key="3">
    <source>
        <dbReference type="EMBL" id="MBJ7610434.1"/>
    </source>
</evidence>
<organism evidence="3 4">
    <name type="scientific">Candidatus Amunia macphersoniae</name>
    <dbReference type="NCBI Taxonomy" id="3127014"/>
    <lineage>
        <taxon>Bacteria</taxon>
        <taxon>Bacillati</taxon>
        <taxon>Candidatus Dormiibacterota</taxon>
        <taxon>Candidatus Dormibacteria</taxon>
        <taxon>Candidatus Aeolococcales</taxon>
        <taxon>Candidatus Aeolococcaceae</taxon>
        <taxon>Candidatus Amunia</taxon>
    </lineage>
</organism>
<dbReference type="SUPFAM" id="SSF55326">
    <property type="entry name" value="PurM N-terminal domain-like"/>
    <property type="match status" value="1"/>
</dbReference>
<dbReference type="Gene3D" id="3.90.650.10">
    <property type="entry name" value="PurM-like C-terminal domain"/>
    <property type="match status" value="1"/>
</dbReference>
<dbReference type="GO" id="GO:0009229">
    <property type="term" value="P:thiamine diphosphate biosynthetic process"/>
    <property type="evidence" value="ECO:0007669"/>
    <property type="project" value="UniProtKB-UniRule"/>
</dbReference>
<dbReference type="EC" id="2.7.4.16" evidence="1"/>
<feature type="binding site" evidence="1">
    <location>
        <position position="49"/>
    </location>
    <ligand>
        <name>Mg(2+)</name>
        <dbReference type="ChEBI" id="CHEBI:18420"/>
        <label>3</label>
    </ligand>
</feature>
<reference evidence="3 4" key="1">
    <citation type="submission" date="2020-10" db="EMBL/GenBank/DDBJ databases">
        <title>Ca. Dormibacterota MAGs.</title>
        <authorList>
            <person name="Montgomery K."/>
        </authorList>
    </citation>
    <scope>NUCLEOTIDE SEQUENCE [LARGE SCALE GENOMIC DNA]</scope>
    <source>
        <strain evidence="3">Mitchell_Peninsula_5</strain>
    </source>
</reference>
<dbReference type="PIRSF" id="PIRSF005303">
    <property type="entry name" value="Thiam_monoph_kin"/>
    <property type="match status" value="1"/>
</dbReference>
<dbReference type="GO" id="GO:0009030">
    <property type="term" value="F:thiamine-phosphate kinase activity"/>
    <property type="evidence" value="ECO:0007669"/>
    <property type="project" value="UniProtKB-UniRule"/>
</dbReference>
<feature type="binding site" evidence="1">
    <location>
        <position position="49"/>
    </location>
    <ligand>
        <name>Mg(2+)</name>
        <dbReference type="ChEBI" id="CHEBI:18420"/>
        <label>4</label>
    </ligand>
</feature>
<comment type="catalytic activity">
    <reaction evidence="1">
        <text>thiamine phosphate + ATP = thiamine diphosphate + ADP</text>
        <dbReference type="Rhea" id="RHEA:15913"/>
        <dbReference type="ChEBI" id="CHEBI:30616"/>
        <dbReference type="ChEBI" id="CHEBI:37575"/>
        <dbReference type="ChEBI" id="CHEBI:58937"/>
        <dbReference type="ChEBI" id="CHEBI:456216"/>
        <dbReference type="EC" id="2.7.4.16"/>
    </reaction>
</comment>
<dbReference type="InterPro" id="IPR016188">
    <property type="entry name" value="PurM-like_N"/>
</dbReference>
<dbReference type="InterPro" id="IPR006283">
    <property type="entry name" value="ThiL-like"/>
</dbReference>
<evidence type="ECO:0000259" key="2">
    <source>
        <dbReference type="Pfam" id="PF00586"/>
    </source>
</evidence>
<keyword evidence="1" id="KW-0460">Magnesium</keyword>
<protein>
    <recommendedName>
        <fullName evidence="1">Thiamine-monophosphate kinase</fullName>
        <shortName evidence="1">TMP kinase</shortName>
        <shortName evidence="1">Thiamine-phosphate kinase</shortName>
        <ecNumber evidence="1">2.7.4.16</ecNumber>
    </recommendedName>
</protein>
<dbReference type="GO" id="GO:0005524">
    <property type="term" value="F:ATP binding"/>
    <property type="evidence" value="ECO:0007669"/>
    <property type="project" value="UniProtKB-UniRule"/>
</dbReference>
<proteinExistence type="inferred from homology"/>
<feature type="binding site" evidence="1">
    <location>
        <position position="95"/>
    </location>
    <ligand>
        <name>Mg(2+)</name>
        <dbReference type="ChEBI" id="CHEBI:18420"/>
        <label>3</label>
    </ligand>
</feature>
<evidence type="ECO:0000256" key="1">
    <source>
        <dbReference type="HAMAP-Rule" id="MF_02128"/>
    </source>
</evidence>
<keyword evidence="1 3" id="KW-0808">Transferase</keyword>
<comment type="miscellaneous">
    <text evidence="1">Reaction mechanism of ThiL seems to utilize a direct, inline transfer of the gamma-phosphate of ATP to TMP rather than a phosphorylated enzyme intermediate.</text>
</comment>
<feature type="binding site" evidence="1">
    <location>
        <position position="235"/>
    </location>
    <ligand>
        <name>Mg(2+)</name>
        <dbReference type="ChEBI" id="CHEBI:18420"/>
        <label>3</label>
    </ligand>
</feature>
<dbReference type="InterPro" id="IPR036676">
    <property type="entry name" value="PurM-like_C_sf"/>
</dbReference>
<evidence type="ECO:0000313" key="4">
    <source>
        <dbReference type="Proteomes" id="UP000614410"/>
    </source>
</evidence>
<comment type="similarity">
    <text evidence="1">Belongs to the thiamine-monophosphate kinase family.</text>
</comment>
<dbReference type="PANTHER" id="PTHR30270">
    <property type="entry name" value="THIAMINE-MONOPHOSPHATE KINASE"/>
    <property type="match status" value="1"/>
</dbReference>
<feature type="binding site" evidence="1">
    <location>
        <position position="64"/>
    </location>
    <ligand>
        <name>Mg(2+)</name>
        <dbReference type="ChEBI" id="CHEBI:18420"/>
        <label>4</label>
    </ligand>
</feature>
<dbReference type="PANTHER" id="PTHR30270:SF0">
    <property type="entry name" value="THIAMINE-MONOPHOSPHATE KINASE"/>
    <property type="match status" value="1"/>
</dbReference>
<dbReference type="GO" id="GO:0009228">
    <property type="term" value="P:thiamine biosynthetic process"/>
    <property type="evidence" value="ECO:0007669"/>
    <property type="project" value="UniProtKB-KW"/>
</dbReference>
<feature type="binding site" evidence="1">
    <location>
        <position position="66"/>
    </location>
    <ligand>
        <name>Mg(2+)</name>
        <dbReference type="ChEBI" id="CHEBI:18420"/>
        <label>2</label>
    </ligand>
</feature>
<feature type="binding site" evidence="1">
    <location>
        <position position="95"/>
    </location>
    <ligand>
        <name>Mg(2+)</name>
        <dbReference type="ChEBI" id="CHEBI:18420"/>
        <label>2</label>
    </ligand>
</feature>
<dbReference type="SUPFAM" id="SSF56042">
    <property type="entry name" value="PurM C-terminal domain-like"/>
    <property type="match status" value="1"/>
</dbReference>
<feature type="binding site" evidence="1">
    <location>
        <position position="95"/>
    </location>
    <ligand>
        <name>Mg(2+)</name>
        <dbReference type="ChEBI" id="CHEBI:18420"/>
        <label>4</label>
    </ligand>
</feature>
<dbReference type="AlphaFoldDB" id="A0A934NJY8"/>
<comment type="pathway">
    <text evidence="1">Cofactor biosynthesis; thiamine diphosphate biosynthesis; thiamine diphosphate from thiamine phosphate: step 1/1.</text>
</comment>
<feature type="binding site" evidence="1">
    <location>
        <position position="238"/>
    </location>
    <ligand>
        <name>Mg(2+)</name>
        <dbReference type="ChEBI" id="CHEBI:18420"/>
        <label>5</label>
    </ligand>
</feature>
<comment type="caution">
    <text evidence="1">Lacks conserved residue(s) required for the propagation of feature annotation.</text>
</comment>
<feature type="binding site" evidence="1">
    <location>
        <position position="143"/>
    </location>
    <ligand>
        <name>Mg(2+)</name>
        <dbReference type="ChEBI" id="CHEBI:18420"/>
        <label>1</label>
    </ligand>
</feature>
<dbReference type="CDD" id="cd02194">
    <property type="entry name" value="ThiL"/>
    <property type="match status" value="1"/>
</dbReference>
<feature type="binding site" evidence="1">
    <location>
        <position position="66"/>
    </location>
    <ligand>
        <name>Mg(2+)</name>
        <dbReference type="ChEBI" id="CHEBI:18420"/>
        <label>1</label>
    </ligand>
</feature>
<dbReference type="Proteomes" id="UP000614410">
    <property type="component" value="Unassembled WGS sequence"/>
</dbReference>
<feature type="domain" description="PurM-like N-terminal" evidence="2">
    <location>
        <begin position="47"/>
        <end position="160"/>
    </location>
</feature>
<comment type="function">
    <text evidence="1">Catalyzes the ATP-dependent phosphorylation of thiamine-monophosphate (TMP) to form thiamine-pyrophosphate (TPP), the active form of vitamin B1.</text>
</comment>
<dbReference type="Pfam" id="PF00586">
    <property type="entry name" value="AIRS"/>
    <property type="match status" value="1"/>
</dbReference>
<name>A0A934NJY8_9BACT</name>
<keyword evidence="1" id="KW-0547">Nucleotide-binding</keyword>
<feature type="binding site" evidence="1">
    <location>
        <position position="73"/>
    </location>
    <ligand>
        <name>substrate</name>
    </ligand>
</feature>
<keyword evidence="1 3" id="KW-0418">Kinase</keyword>
<dbReference type="GO" id="GO:0000287">
    <property type="term" value="F:magnesium ion binding"/>
    <property type="evidence" value="ECO:0007669"/>
    <property type="project" value="UniProtKB-UniRule"/>
</dbReference>
<keyword evidence="1" id="KW-0784">Thiamine biosynthesis</keyword>
<comment type="caution">
    <text evidence="3">The sequence shown here is derived from an EMBL/GenBank/DDBJ whole genome shotgun (WGS) entry which is preliminary data.</text>
</comment>